<organism evidence="3 4">
    <name type="scientific">Streptomyces prunicolor</name>
    <dbReference type="NCBI Taxonomy" id="67348"/>
    <lineage>
        <taxon>Bacteria</taxon>
        <taxon>Bacillati</taxon>
        <taxon>Actinomycetota</taxon>
        <taxon>Actinomycetes</taxon>
        <taxon>Kitasatosporales</taxon>
        <taxon>Streptomycetaceae</taxon>
        <taxon>Streptomyces</taxon>
    </lineage>
</organism>
<dbReference type="InterPro" id="IPR051267">
    <property type="entry name" value="STEAP_metalloreductase"/>
</dbReference>
<comment type="caution">
    <text evidence="3">The sequence shown here is derived from an EMBL/GenBank/DDBJ whole genome shotgun (WGS) entry which is preliminary data.</text>
</comment>
<dbReference type="Gene3D" id="3.40.50.720">
    <property type="entry name" value="NAD(P)-binding Rossmann-like Domain"/>
    <property type="match status" value="1"/>
</dbReference>
<keyword evidence="4" id="KW-1185">Reference proteome</keyword>
<feature type="domain" description="Pyrroline-5-carboxylate reductase catalytic N-terminal" evidence="2">
    <location>
        <begin position="7"/>
        <end position="95"/>
    </location>
</feature>
<dbReference type="PANTHER" id="PTHR14239:SF10">
    <property type="entry name" value="REDUCTASE"/>
    <property type="match status" value="1"/>
</dbReference>
<evidence type="ECO:0000313" key="4">
    <source>
        <dbReference type="Proteomes" id="UP001187346"/>
    </source>
</evidence>
<protein>
    <submittedName>
        <fullName evidence="3">NAD(P)-binding domain-containing protein</fullName>
    </submittedName>
</protein>
<dbReference type="InterPro" id="IPR028939">
    <property type="entry name" value="P5C_Rdtase_cat_N"/>
</dbReference>
<dbReference type="Pfam" id="PF03807">
    <property type="entry name" value="F420_oxidored"/>
    <property type="match status" value="1"/>
</dbReference>
<dbReference type="InterPro" id="IPR036291">
    <property type="entry name" value="NAD(P)-bd_dom_sf"/>
</dbReference>
<dbReference type="SUPFAM" id="SSF51735">
    <property type="entry name" value="NAD(P)-binding Rossmann-fold domains"/>
    <property type="match status" value="1"/>
</dbReference>
<keyword evidence="1" id="KW-0560">Oxidoreductase</keyword>
<dbReference type="PANTHER" id="PTHR14239">
    <property type="entry name" value="DUDULIN-RELATED"/>
    <property type="match status" value="1"/>
</dbReference>
<evidence type="ECO:0000259" key="2">
    <source>
        <dbReference type="Pfam" id="PF03807"/>
    </source>
</evidence>
<name>A0ABU4F1M1_9ACTN</name>
<sequence>MQCSMAKIGILGAGNIGKQIARLAAAAGHHVLLSNSRGPRNIPYDIILELGENGTRSTAAEVVAEGELVVVAIPLANYDQIPQPPAGTIVIDAGNYYPDRDGVIPELEEGRTTVSELLQAHLPEARVVKAFNHFPAVALTADAQPPGTPNRRASIVAGDDPEARATVAALVDEFGFDALDIGELAAGWRVERGTPAYLPRFTRDELAQKVREAERQHTR</sequence>
<accession>A0ABU4F1M1</accession>
<evidence type="ECO:0000256" key="1">
    <source>
        <dbReference type="ARBA" id="ARBA00023002"/>
    </source>
</evidence>
<dbReference type="Proteomes" id="UP001187346">
    <property type="component" value="Unassembled WGS sequence"/>
</dbReference>
<reference evidence="3 4" key="1">
    <citation type="submission" date="2023-10" db="EMBL/GenBank/DDBJ databases">
        <title>Characterization of rhizosphere-enriched actinobacteria from wheat plants lab-grown on chernevaya soil.</title>
        <authorList>
            <person name="Tikhonova E.N."/>
            <person name="Konopkin A."/>
            <person name="Kravchenko I.K."/>
        </authorList>
    </citation>
    <scope>NUCLEOTIDE SEQUENCE [LARGE SCALE GENOMIC DNA]</scope>
    <source>
        <strain evidence="3 4">RR29</strain>
    </source>
</reference>
<gene>
    <name evidence="3" type="ORF">R5A26_00735</name>
</gene>
<evidence type="ECO:0000313" key="3">
    <source>
        <dbReference type="EMBL" id="MDV7214468.1"/>
    </source>
</evidence>
<proteinExistence type="predicted"/>
<dbReference type="EMBL" id="JAWMAJ010000002">
    <property type="protein sequence ID" value="MDV7214468.1"/>
    <property type="molecule type" value="Genomic_DNA"/>
</dbReference>